<feature type="compositionally biased region" description="Polar residues" evidence="1">
    <location>
        <begin position="1"/>
        <end position="23"/>
    </location>
</feature>
<sequence length="165" mass="18186">MSTRQHGGQQNSTRPRRNPSTTPVDYLAMSLQERFAIFDTFAQEIARNSSYLSPPSTISPPRVLVTAGRRCVKRVPLPVPPTVLECPEEEEEDYLEEAESTTACDEWSPVYASSRDKPLPLAPCHAKALPPTPPNRNKPLPLPPSPQLGRSAQQSQISSANVMKP</sequence>
<feature type="region of interest" description="Disordered" evidence="1">
    <location>
        <begin position="121"/>
        <end position="165"/>
    </location>
</feature>
<gene>
    <name evidence="2" type="ORF">PYCCODRAFT_1070483</name>
</gene>
<keyword evidence="3" id="KW-1185">Reference proteome</keyword>
<accession>A0A1Y2J0R2</accession>
<feature type="compositionally biased region" description="Polar residues" evidence="1">
    <location>
        <begin position="150"/>
        <end position="165"/>
    </location>
</feature>
<reference evidence="2 3" key="1">
    <citation type="journal article" date="2015" name="Biotechnol. Biofuels">
        <title>Enhanced degradation of softwood versus hardwood by the white-rot fungus Pycnoporus coccineus.</title>
        <authorList>
            <person name="Couturier M."/>
            <person name="Navarro D."/>
            <person name="Chevret D."/>
            <person name="Henrissat B."/>
            <person name="Piumi F."/>
            <person name="Ruiz-Duenas F.J."/>
            <person name="Martinez A.T."/>
            <person name="Grigoriev I.V."/>
            <person name="Riley R."/>
            <person name="Lipzen A."/>
            <person name="Berrin J.G."/>
            <person name="Master E.R."/>
            <person name="Rosso M.N."/>
        </authorList>
    </citation>
    <scope>NUCLEOTIDE SEQUENCE [LARGE SCALE GENOMIC DNA]</scope>
    <source>
        <strain evidence="2 3">BRFM310</strain>
    </source>
</reference>
<dbReference type="OrthoDB" id="2750576at2759"/>
<feature type="compositionally biased region" description="Pro residues" evidence="1">
    <location>
        <begin position="130"/>
        <end position="146"/>
    </location>
</feature>
<evidence type="ECO:0000256" key="1">
    <source>
        <dbReference type="SAM" id="MobiDB-lite"/>
    </source>
</evidence>
<evidence type="ECO:0000313" key="2">
    <source>
        <dbReference type="EMBL" id="OSD06031.1"/>
    </source>
</evidence>
<dbReference type="AlphaFoldDB" id="A0A1Y2J0R2"/>
<feature type="region of interest" description="Disordered" evidence="1">
    <location>
        <begin position="1"/>
        <end position="24"/>
    </location>
</feature>
<organism evidence="2 3">
    <name type="scientific">Trametes coccinea (strain BRFM310)</name>
    <name type="common">Pycnoporus coccineus</name>
    <dbReference type="NCBI Taxonomy" id="1353009"/>
    <lineage>
        <taxon>Eukaryota</taxon>
        <taxon>Fungi</taxon>
        <taxon>Dikarya</taxon>
        <taxon>Basidiomycota</taxon>
        <taxon>Agaricomycotina</taxon>
        <taxon>Agaricomycetes</taxon>
        <taxon>Polyporales</taxon>
        <taxon>Polyporaceae</taxon>
        <taxon>Trametes</taxon>
    </lineage>
</organism>
<dbReference type="Proteomes" id="UP000193067">
    <property type="component" value="Unassembled WGS sequence"/>
</dbReference>
<name>A0A1Y2J0R2_TRAC3</name>
<proteinExistence type="predicted"/>
<protein>
    <submittedName>
        <fullName evidence="2">Uncharacterized protein</fullName>
    </submittedName>
</protein>
<evidence type="ECO:0000313" key="3">
    <source>
        <dbReference type="Proteomes" id="UP000193067"/>
    </source>
</evidence>
<dbReference type="EMBL" id="KZ084091">
    <property type="protein sequence ID" value="OSD06031.1"/>
    <property type="molecule type" value="Genomic_DNA"/>
</dbReference>